<protein>
    <submittedName>
        <fullName evidence="1">Uncharacterized protein</fullName>
    </submittedName>
</protein>
<evidence type="ECO:0000313" key="1">
    <source>
        <dbReference type="EMBL" id="SFZ97784.1"/>
    </source>
</evidence>
<sequence length="283" mass="32604">MTQQNLANELYNFSSAFQAVNTVTLSRWETGKTVPSKHRKVLLLKFLYSKGCTKEEKCLKLFKELYRNIEKPLESALSLSLKQMIGNFPEAREGEYLLHQFKKEQEQMKNLNVLIEIEKAMSTSGTYIATQEQIAEWCCYPASFACICEQNGQHAGHHILLKLKTAVADEIIHHKKEIHTLSKNDFCAKNEKGTYLFFAFYARSPKVSALLSVEHYLFLLENSHYIDNIVIYSTREDAKTLLKNYGLKLVATRVDEKYNMKWYGFSAALEDVLFSLSVIQSIE</sequence>
<gene>
    <name evidence="1" type="ORF">MNB_SV-5-154</name>
</gene>
<dbReference type="AlphaFoldDB" id="A0A1W1ECN0"/>
<proteinExistence type="predicted"/>
<organism evidence="1">
    <name type="scientific">hydrothermal vent metagenome</name>
    <dbReference type="NCBI Taxonomy" id="652676"/>
    <lineage>
        <taxon>unclassified sequences</taxon>
        <taxon>metagenomes</taxon>
        <taxon>ecological metagenomes</taxon>
    </lineage>
</organism>
<accession>A0A1W1ECN0</accession>
<reference evidence="1" key="1">
    <citation type="submission" date="2016-10" db="EMBL/GenBank/DDBJ databases">
        <authorList>
            <person name="de Groot N.N."/>
        </authorList>
    </citation>
    <scope>NUCLEOTIDE SEQUENCE</scope>
</reference>
<dbReference type="EMBL" id="FPKX01000020">
    <property type="protein sequence ID" value="SFZ97784.1"/>
    <property type="molecule type" value="Genomic_DNA"/>
</dbReference>
<name>A0A1W1ECN0_9ZZZZ</name>